<protein>
    <submittedName>
        <fullName evidence="2">Serine-rich protein-related</fullName>
    </submittedName>
</protein>
<evidence type="ECO:0000313" key="3">
    <source>
        <dbReference type="Proteomes" id="UP001604277"/>
    </source>
</evidence>
<feature type="compositionally biased region" description="Polar residues" evidence="1">
    <location>
        <begin position="7"/>
        <end position="33"/>
    </location>
</feature>
<dbReference type="Proteomes" id="UP001604277">
    <property type="component" value="Unassembled WGS sequence"/>
</dbReference>
<dbReference type="PANTHER" id="PTHR33132">
    <property type="entry name" value="OSJNBB0118P14.9 PROTEIN"/>
    <property type="match status" value="1"/>
</dbReference>
<name>A0ABD1R2T5_9LAMI</name>
<feature type="compositionally biased region" description="Low complexity" evidence="1">
    <location>
        <begin position="34"/>
        <end position="57"/>
    </location>
</feature>
<accession>A0ABD1R2T5</accession>
<comment type="caution">
    <text evidence="2">The sequence shown here is derived from an EMBL/GenBank/DDBJ whole genome shotgun (WGS) entry which is preliminary data.</text>
</comment>
<dbReference type="EMBL" id="JBFOLJ010000013">
    <property type="protein sequence ID" value="KAL2482742.1"/>
    <property type="molecule type" value="Genomic_DNA"/>
</dbReference>
<feature type="region of interest" description="Disordered" evidence="1">
    <location>
        <begin position="176"/>
        <end position="202"/>
    </location>
</feature>
<dbReference type="PANTHER" id="PTHR33132:SF135">
    <property type="entry name" value="OS02G0799700 PROTEIN"/>
    <property type="match status" value="1"/>
</dbReference>
<dbReference type="AlphaFoldDB" id="A0ABD1R2T5"/>
<evidence type="ECO:0000256" key="1">
    <source>
        <dbReference type="SAM" id="MobiDB-lite"/>
    </source>
</evidence>
<gene>
    <name evidence="2" type="ORF">Fot_44186</name>
</gene>
<sequence>MAAYSARRSSGSVIRSLSPSGRLNRHYSSQATHTPPSFRSSFASSSSSTFATTSRSFQRTTPSTPVNLHKYMAPSVRFTLDRPSSPNRPLSITKSVASAAARKRACMCSPTTHPGSFRCSLHRGFGTNNSINAKTVSGGNSNRLNRRLSAMTNSLVRIGTVEGDIVKRALAALIRPSSHQQRRRSDFQPRRPSRLSVMSNAE</sequence>
<evidence type="ECO:0000313" key="2">
    <source>
        <dbReference type="EMBL" id="KAL2482742.1"/>
    </source>
</evidence>
<keyword evidence="3" id="KW-1185">Reference proteome</keyword>
<feature type="region of interest" description="Disordered" evidence="1">
    <location>
        <begin position="1"/>
        <end position="68"/>
    </location>
</feature>
<reference evidence="3" key="1">
    <citation type="submission" date="2024-07" db="EMBL/GenBank/DDBJ databases">
        <title>Two chromosome-level genome assemblies of Korean endemic species Abeliophyllum distichum and Forsythia ovata (Oleaceae).</title>
        <authorList>
            <person name="Jang H."/>
        </authorList>
    </citation>
    <scope>NUCLEOTIDE SEQUENCE [LARGE SCALE GENOMIC DNA]</scope>
</reference>
<proteinExistence type="predicted"/>
<organism evidence="2 3">
    <name type="scientific">Forsythia ovata</name>
    <dbReference type="NCBI Taxonomy" id="205694"/>
    <lineage>
        <taxon>Eukaryota</taxon>
        <taxon>Viridiplantae</taxon>
        <taxon>Streptophyta</taxon>
        <taxon>Embryophyta</taxon>
        <taxon>Tracheophyta</taxon>
        <taxon>Spermatophyta</taxon>
        <taxon>Magnoliopsida</taxon>
        <taxon>eudicotyledons</taxon>
        <taxon>Gunneridae</taxon>
        <taxon>Pentapetalae</taxon>
        <taxon>asterids</taxon>
        <taxon>lamiids</taxon>
        <taxon>Lamiales</taxon>
        <taxon>Oleaceae</taxon>
        <taxon>Forsythieae</taxon>
        <taxon>Forsythia</taxon>
    </lineage>
</organism>